<dbReference type="CDD" id="cd00042">
    <property type="entry name" value="CY"/>
    <property type="match status" value="1"/>
</dbReference>
<keyword evidence="2" id="KW-0732">Signal</keyword>
<protein>
    <submittedName>
        <fullName evidence="5">Sarcocystatin-A-like</fullName>
    </submittedName>
</protein>
<accession>A0A8U0WJ04</accession>
<dbReference type="KEGG" id="gfs:119634644"/>
<dbReference type="RefSeq" id="XP_037884836.1">
    <property type="nucleotide sequence ID" value="XM_038028908.1"/>
</dbReference>
<organism evidence="4 5">
    <name type="scientific">Glossina fuscipes</name>
    <dbReference type="NCBI Taxonomy" id="7396"/>
    <lineage>
        <taxon>Eukaryota</taxon>
        <taxon>Metazoa</taxon>
        <taxon>Ecdysozoa</taxon>
        <taxon>Arthropoda</taxon>
        <taxon>Hexapoda</taxon>
        <taxon>Insecta</taxon>
        <taxon>Pterygota</taxon>
        <taxon>Neoptera</taxon>
        <taxon>Endopterygota</taxon>
        <taxon>Diptera</taxon>
        <taxon>Brachycera</taxon>
        <taxon>Muscomorpha</taxon>
        <taxon>Hippoboscoidea</taxon>
        <taxon>Glossinidae</taxon>
        <taxon>Glossina</taxon>
    </lineage>
</organism>
<feature type="domain" description="Cystatin" evidence="3">
    <location>
        <begin position="50"/>
        <end position="141"/>
    </location>
</feature>
<dbReference type="Pfam" id="PF00031">
    <property type="entry name" value="Cystatin"/>
    <property type="match status" value="1"/>
</dbReference>
<keyword evidence="4" id="KW-1185">Reference proteome</keyword>
<dbReference type="InterPro" id="IPR046350">
    <property type="entry name" value="Cystatin_sf"/>
</dbReference>
<dbReference type="InterPro" id="IPR053128">
    <property type="entry name" value="Cystatin-like"/>
</dbReference>
<dbReference type="SUPFAM" id="SSF54403">
    <property type="entry name" value="Cystatin/monellin"/>
    <property type="match status" value="1"/>
</dbReference>
<evidence type="ECO:0000256" key="1">
    <source>
        <dbReference type="ARBA" id="ARBA00009403"/>
    </source>
</evidence>
<feature type="chain" id="PRO_5035781884" evidence="2">
    <location>
        <begin position="29"/>
        <end position="152"/>
    </location>
</feature>
<dbReference type="PANTHER" id="PTHR12319">
    <property type="entry name" value="CYSTATIN-RELATED"/>
    <property type="match status" value="1"/>
</dbReference>
<dbReference type="GO" id="GO:0004869">
    <property type="term" value="F:cysteine-type endopeptidase inhibitor activity"/>
    <property type="evidence" value="ECO:0007669"/>
    <property type="project" value="InterPro"/>
</dbReference>
<sequence>MLYNKKMFNFKLLFTALAFISIMVLAKGNQLNDNDLREEKQEIVKGKSESCVGCPRQLEGEDLRVAEKTLQKSLTKLAAGDGPVYQLVKINSATSQVVSGVLYKMKVVLGDGVHAIKECDIEIWSQPWLINNAVQVTFICPGEELVIKRHDA</sequence>
<dbReference type="InterPro" id="IPR000010">
    <property type="entry name" value="Cystatin_dom"/>
</dbReference>
<name>A0A8U0WJ04_9MUSC</name>
<dbReference type="InterPro" id="IPR018073">
    <property type="entry name" value="Prot_inh_cystat_CS"/>
</dbReference>
<gene>
    <name evidence="5" type="primary">LOC119634644</name>
</gene>
<dbReference type="GeneID" id="119634644"/>
<feature type="signal peptide" evidence="2">
    <location>
        <begin position="1"/>
        <end position="28"/>
    </location>
</feature>
<reference evidence="5" key="1">
    <citation type="submission" date="2025-08" db="UniProtKB">
        <authorList>
            <consortium name="RefSeq"/>
        </authorList>
    </citation>
    <scope>IDENTIFICATION</scope>
    <source>
        <tissue evidence="5">Whole body pupa</tissue>
    </source>
</reference>
<proteinExistence type="inferred from homology"/>
<dbReference type="SMART" id="SM00043">
    <property type="entry name" value="CY"/>
    <property type="match status" value="1"/>
</dbReference>
<dbReference type="Gene3D" id="3.10.450.10">
    <property type="match status" value="1"/>
</dbReference>
<comment type="similarity">
    <text evidence="1">Belongs to the cystatin family.</text>
</comment>
<dbReference type="Proteomes" id="UP000092443">
    <property type="component" value="Unplaced"/>
</dbReference>
<dbReference type="AlphaFoldDB" id="A0A8U0WJ04"/>
<evidence type="ECO:0000256" key="2">
    <source>
        <dbReference type="SAM" id="SignalP"/>
    </source>
</evidence>
<dbReference type="PANTHER" id="PTHR12319:SF2">
    <property type="entry name" value="CYSTATIN-LIKE PROTEIN-RELATED"/>
    <property type="match status" value="1"/>
</dbReference>
<dbReference type="PROSITE" id="PS00287">
    <property type="entry name" value="CYSTATIN"/>
    <property type="match status" value="1"/>
</dbReference>
<evidence type="ECO:0000313" key="5">
    <source>
        <dbReference type="RefSeq" id="XP_037884836.1"/>
    </source>
</evidence>
<evidence type="ECO:0000259" key="3">
    <source>
        <dbReference type="SMART" id="SM00043"/>
    </source>
</evidence>
<evidence type="ECO:0000313" key="4">
    <source>
        <dbReference type="Proteomes" id="UP000092443"/>
    </source>
</evidence>